<dbReference type="AlphaFoldDB" id="A0A4R7VCP5"/>
<dbReference type="OrthoDB" id="3556589at2"/>
<accession>A0A4R7VCP5</accession>
<keyword evidence="3" id="KW-1185">Reference proteome</keyword>
<dbReference type="Proteomes" id="UP000294927">
    <property type="component" value="Unassembled WGS sequence"/>
</dbReference>
<gene>
    <name evidence="2" type="ORF">CLV71_11054</name>
</gene>
<name>A0A4R7VCP5_9PSEU</name>
<evidence type="ECO:0000313" key="3">
    <source>
        <dbReference type="Proteomes" id="UP000294927"/>
    </source>
</evidence>
<sequence>MSGPVEVRDFLLQHDTRDTALNFGNGGVPAQRTGESSRVSEEQVRRAQLAVARSANSVEDCRELLDMLGLVPGDDGVPPVRR</sequence>
<feature type="region of interest" description="Disordered" evidence="1">
    <location>
        <begin position="21"/>
        <end position="41"/>
    </location>
</feature>
<dbReference type="EMBL" id="SOCP01000010">
    <property type="protein sequence ID" value="TDV46874.1"/>
    <property type="molecule type" value="Genomic_DNA"/>
</dbReference>
<proteinExistence type="predicted"/>
<dbReference type="RefSeq" id="WP_133905399.1">
    <property type="nucleotide sequence ID" value="NZ_SOCP01000010.1"/>
</dbReference>
<evidence type="ECO:0000313" key="2">
    <source>
        <dbReference type="EMBL" id="TDV46874.1"/>
    </source>
</evidence>
<reference evidence="2 3" key="1">
    <citation type="submission" date="2019-03" db="EMBL/GenBank/DDBJ databases">
        <title>Genomic Encyclopedia of Archaeal and Bacterial Type Strains, Phase II (KMG-II): from individual species to whole genera.</title>
        <authorList>
            <person name="Goeker M."/>
        </authorList>
    </citation>
    <scope>NUCLEOTIDE SEQUENCE [LARGE SCALE GENOMIC DNA]</scope>
    <source>
        <strain evidence="2 3">DSM 45499</strain>
    </source>
</reference>
<comment type="caution">
    <text evidence="2">The sequence shown here is derived from an EMBL/GenBank/DDBJ whole genome shotgun (WGS) entry which is preliminary data.</text>
</comment>
<organism evidence="2 3">
    <name type="scientific">Actinophytocola oryzae</name>
    <dbReference type="NCBI Taxonomy" id="502181"/>
    <lineage>
        <taxon>Bacteria</taxon>
        <taxon>Bacillati</taxon>
        <taxon>Actinomycetota</taxon>
        <taxon>Actinomycetes</taxon>
        <taxon>Pseudonocardiales</taxon>
        <taxon>Pseudonocardiaceae</taxon>
    </lineage>
</organism>
<evidence type="ECO:0000256" key="1">
    <source>
        <dbReference type="SAM" id="MobiDB-lite"/>
    </source>
</evidence>
<protein>
    <submittedName>
        <fullName evidence="2">Uncharacterized protein</fullName>
    </submittedName>
</protein>